<keyword evidence="1" id="KW-0175">Coiled coil</keyword>
<accession>A0A9P1FZA2</accession>
<feature type="coiled-coil region" evidence="1">
    <location>
        <begin position="694"/>
        <end position="721"/>
    </location>
</feature>
<feature type="compositionally biased region" description="Basic and acidic residues" evidence="2">
    <location>
        <begin position="188"/>
        <end position="212"/>
    </location>
</feature>
<name>A0A9P1FZA2_9DINO</name>
<feature type="compositionally biased region" description="Low complexity" evidence="2">
    <location>
        <begin position="1169"/>
        <end position="1180"/>
    </location>
</feature>
<feature type="compositionally biased region" description="Basic and acidic residues" evidence="2">
    <location>
        <begin position="653"/>
        <end position="668"/>
    </location>
</feature>
<proteinExistence type="predicted"/>
<organism evidence="3">
    <name type="scientific">Cladocopium goreaui</name>
    <dbReference type="NCBI Taxonomy" id="2562237"/>
    <lineage>
        <taxon>Eukaryota</taxon>
        <taxon>Sar</taxon>
        <taxon>Alveolata</taxon>
        <taxon>Dinophyceae</taxon>
        <taxon>Suessiales</taxon>
        <taxon>Symbiodiniaceae</taxon>
        <taxon>Cladocopium</taxon>
    </lineage>
</organism>
<evidence type="ECO:0000256" key="1">
    <source>
        <dbReference type="SAM" id="Coils"/>
    </source>
</evidence>
<gene>
    <name evidence="3" type="ORF">C1SCF055_LOCUS18628</name>
</gene>
<feature type="compositionally biased region" description="Polar residues" evidence="2">
    <location>
        <begin position="40"/>
        <end position="57"/>
    </location>
</feature>
<evidence type="ECO:0000313" key="4">
    <source>
        <dbReference type="EMBL" id="CAL1145122.1"/>
    </source>
</evidence>
<dbReference type="EMBL" id="CAMXCT020001626">
    <property type="protein sequence ID" value="CAL1145122.1"/>
    <property type="molecule type" value="Genomic_DNA"/>
</dbReference>
<feature type="compositionally biased region" description="Low complexity" evidence="2">
    <location>
        <begin position="1206"/>
        <end position="1215"/>
    </location>
</feature>
<reference evidence="4" key="2">
    <citation type="submission" date="2024-04" db="EMBL/GenBank/DDBJ databases">
        <authorList>
            <person name="Chen Y."/>
            <person name="Shah S."/>
            <person name="Dougan E. K."/>
            <person name="Thang M."/>
            <person name="Chan C."/>
        </authorList>
    </citation>
    <scope>NUCLEOTIDE SEQUENCE [LARGE SCALE GENOMIC DNA]</scope>
</reference>
<feature type="compositionally biased region" description="Low complexity" evidence="2">
    <location>
        <begin position="674"/>
        <end position="683"/>
    </location>
</feature>
<dbReference type="AlphaFoldDB" id="A0A9P1FZA2"/>
<feature type="coiled-coil region" evidence="1">
    <location>
        <begin position="259"/>
        <end position="390"/>
    </location>
</feature>
<evidence type="ECO:0000313" key="5">
    <source>
        <dbReference type="Proteomes" id="UP001152797"/>
    </source>
</evidence>
<feature type="region of interest" description="Disordered" evidence="2">
    <location>
        <begin position="1"/>
        <end position="241"/>
    </location>
</feature>
<feature type="region of interest" description="Disordered" evidence="2">
    <location>
        <begin position="1168"/>
        <end position="1228"/>
    </location>
</feature>
<feature type="compositionally biased region" description="Basic and acidic residues" evidence="2">
    <location>
        <begin position="154"/>
        <end position="171"/>
    </location>
</feature>
<feature type="region of interest" description="Disordered" evidence="2">
    <location>
        <begin position="908"/>
        <end position="935"/>
    </location>
</feature>
<feature type="region of interest" description="Disordered" evidence="2">
    <location>
        <begin position="742"/>
        <end position="762"/>
    </location>
</feature>
<feature type="coiled-coil region" evidence="1">
    <location>
        <begin position="443"/>
        <end position="530"/>
    </location>
</feature>
<evidence type="ECO:0000313" key="3">
    <source>
        <dbReference type="EMBL" id="CAI3991747.1"/>
    </source>
</evidence>
<dbReference type="Proteomes" id="UP001152797">
    <property type="component" value="Unassembled WGS sequence"/>
</dbReference>
<reference evidence="3" key="1">
    <citation type="submission" date="2022-10" db="EMBL/GenBank/DDBJ databases">
        <authorList>
            <person name="Chen Y."/>
            <person name="Dougan E. K."/>
            <person name="Chan C."/>
            <person name="Rhodes N."/>
            <person name="Thang M."/>
        </authorList>
    </citation>
    <scope>NUCLEOTIDE SEQUENCE</scope>
</reference>
<dbReference type="EMBL" id="CAMXCT030001626">
    <property type="protein sequence ID" value="CAL4779059.1"/>
    <property type="molecule type" value="Genomic_DNA"/>
</dbReference>
<feature type="region of interest" description="Disordered" evidence="2">
    <location>
        <begin position="653"/>
        <end position="687"/>
    </location>
</feature>
<feature type="compositionally biased region" description="Low complexity" evidence="2">
    <location>
        <begin position="916"/>
        <end position="928"/>
    </location>
</feature>
<comment type="caution">
    <text evidence="3">The sequence shown here is derived from an EMBL/GenBank/DDBJ whole genome shotgun (WGS) entry which is preliminary data.</text>
</comment>
<dbReference type="OrthoDB" id="10373390at2759"/>
<sequence>MQQVQHGEPSLAEDLPETPASPDSPPESPEFGKVHVIVTPPSNVPSLHTPEFGQTSKVVEAPAGSPKFGFTVPASPNFGVQSPESPASPAWPTETKETKAARPRPAATLQEPEDERQGAGEPHPSTPDFGSLNNAPLLDDVCKLSSAASSPHGSSHENSPENASDRSKRISVDMLLPSPASPNGVSKEFAKTGERVDKDSTGHDSSKGRKFDFPVAEAQKANSEKDGNDSPEDDDGEKEDLFQECIYMQRELKRREEMLNWFYEELEATSAELKELQESQSSRSELSEKLEEAAVNEENLELKLKRLQAQMQEQSVQALEEKLHEAKQLRQEEAVTKTLRLENDDLASELRDLYDKLAETQRTAEEVSTLRIWKQEAAALGDALERAEADALGRAAALKGENFDLDKLAQTQDELKQSRLDSAQNAAKIHKLEDSSAAMTREMSEALQALAESQAQVEEITASEWKAAQAFDQLAEMSRQLSEATALADSEIEQRAAVVAASRAHSAMETAKLEEQMADLAAQLQVANAAWKDAESRLSLTELCSGASSNLEREELLEARIHDLEGKVVETASSKQRVDGKVAASEMLIQHLRGEIHEEISAKHQAEVRLAQVEKSSKSLDSKLALATACEQDAEVHLTQEEEMRWDLERQLERESRSSRSIHHRLEQAEEAAESSGQELGSALAARQMDESRLSSVEAVVQQLEASLAHAETRASSESQRAILLQAQLGDTTLRLDAETQRRKDLEAHQRQLQGTTRDSEAKLDSAIGARENVEAQLQVAQLRTGQLTEEIKTYHVELHSTKADVAKYQQLASTRAIEMETSSELQANLIKLQKSSEKLQDELATEMKLATSHKALVGTLEMEVETEKQGRASAQEAFGKVTDSANSLECQLASACATAERLKALADEQEESRSKSSAALSLAQAEQADSEREMEELRQELLLARQQRRAAMQASQRAQMARLKQQEQMETVEAQAVTLRKQSELDEAARSASLALLVEEHGTLVREQHAELLQEVRECHAMVARRTAELSESQEESYRLKHRIGLLEEEANAAQKLADSEERSCSLLLQQLEEVTVQSIEAAREPQPEVPLSRTEVAQAFQLRDELAALQVRQLQDEAAAVRRQLQEVQGAAHVLAGSLSGGDSTFDYDTPMRRITQRGQVSALPLSASVGSPSPMSSLRAQVGSQWPLPWGPPPAKAQDLLFSQSSSPASSSRPLDISGRVSHKG</sequence>
<keyword evidence="5" id="KW-1185">Reference proteome</keyword>
<feature type="compositionally biased region" description="Acidic residues" evidence="2">
    <location>
        <begin position="229"/>
        <end position="238"/>
    </location>
</feature>
<dbReference type="EMBL" id="CAMXCT010001626">
    <property type="protein sequence ID" value="CAI3991747.1"/>
    <property type="molecule type" value="Genomic_DNA"/>
</dbReference>
<protein>
    <submittedName>
        <fullName evidence="3">Uncharacterized protein</fullName>
    </submittedName>
</protein>
<evidence type="ECO:0000256" key="2">
    <source>
        <dbReference type="SAM" id="MobiDB-lite"/>
    </source>
</evidence>